<feature type="transmembrane region" description="Helical" evidence="1">
    <location>
        <begin position="80"/>
        <end position="110"/>
    </location>
</feature>
<dbReference type="KEGG" id="psez:HME7025_00125"/>
<protein>
    <recommendedName>
        <fullName evidence="4">DoxX family protein</fullName>
    </recommendedName>
</protein>
<sequence>MKYLKLIPTLLLAFLFLFGGLNFFFEFVPTPPLSGNQAVFFNLMVPTGFMTVVKSLEIIGAILLLIPSKRALSLLILTPIAINIVVLEFLVLGGLGAGPVLIILIGIIAYQEFDKFKALL</sequence>
<dbReference type="OrthoDB" id="8161897at2"/>
<keyword evidence="3" id="KW-1185">Reference proteome</keyword>
<keyword evidence="1" id="KW-0812">Transmembrane</keyword>
<dbReference type="EMBL" id="CP029346">
    <property type="protein sequence ID" value="AWL08008.1"/>
    <property type="molecule type" value="Genomic_DNA"/>
</dbReference>
<gene>
    <name evidence="2" type="ORF">HME7025_00125</name>
</gene>
<feature type="transmembrane region" description="Helical" evidence="1">
    <location>
        <begin position="45"/>
        <end position="68"/>
    </location>
</feature>
<evidence type="ECO:0000313" key="3">
    <source>
        <dbReference type="Proteomes" id="UP000245468"/>
    </source>
</evidence>
<evidence type="ECO:0008006" key="4">
    <source>
        <dbReference type="Google" id="ProtNLM"/>
    </source>
</evidence>
<feature type="transmembrane region" description="Helical" evidence="1">
    <location>
        <begin position="7"/>
        <end position="25"/>
    </location>
</feature>
<proteinExistence type="predicted"/>
<evidence type="ECO:0000313" key="2">
    <source>
        <dbReference type="EMBL" id="AWL08008.1"/>
    </source>
</evidence>
<evidence type="ECO:0000256" key="1">
    <source>
        <dbReference type="SAM" id="Phobius"/>
    </source>
</evidence>
<keyword evidence="1" id="KW-0472">Membrane</keyword>
<reference evidence="3" key="1">
    <citation type="submission" date="2018-05" db="EMBL/GenBank/DDBJ databases">
        <title>Pseudarcicella sp. HME7025 Genome sequencing and assembly.</title>
        <authorList>
            <person name="Kim H."/>
            <person name="Kang H."/>
            <person name="Joh K."/>
        </authorList>
    </citation>
    <scope>NUCLEOTIDE SEQUENCE [LARGE SCALE GENOMIC DNA]</scope>
    <source>
        <strain evidence="3">HME7025</strain>
    </source>
</reference>
<dbReference type="AlphaFoldDB" id="A0A2S2DRN0"/>
<organism evidence="2 3">
    <name type="scientific">Aquirufa nivalisilvae</name>
    <dbReference type="NCBI Taxonomy" id="2516557"/>
    <lineage>
        <taxon>Bacteria</taxon>
        <taxon>Pseudomonadati</taxon>
        <taxon>Bacteroidota</taxon>
        <taxon>Cytophagia</taxon>
        <taxon>Cytophagales</taxon>
        <taxon>Flectobacillaceae</taxon>
        <taxon>Aquirufa</taxon>
    </lineage>
</organism>
<dbReference type="RefSeq" id="WP_109321787.1">
    <property type="nucleotide sequence ID" value="NZ_CP029346.1"/>
</dbReference>
<dbReference type="Proteomes" id="UP000245468">
    <property type="component" value="Chromosome"/>
</dbReference>
<name>A0A2S2DRN0_9BACT</name>
<accession>A0A2S2DRN0</accession>
<keyword evidence="1" id="KW-1133">Transmembrane helix</keyword>